<comment type="caution">
    <text evidence="1">The sequence shown here is derived from an EMBL/GenBank/DDBJ whole genome shotgun (WGS) entry which is preliminary data.</text>
</comment>
<protein>
    <submittedName>
        <fullName evidence="1">Uncharacterized protein</fullName>
    </submittedName>
</protein>
<proteinExistence type="predicted"/>
<gene>
    <name evidence="1" type="ORF">MANES_12G061551v8</name>
</gene>
<organism evidence="1 2">
    <name type="scientific">Manihot esculenta</name>
    <name type="common">Cassava</name>
    <name type="synonym">Jatropha manihot</name>
    <dbReference type="NCBI Taxonomy" id="3983"/>
    <lineage>
        <taxon>Eukaryota</taxon>
        <taxon>Viridiplantae</taxon>
        <taxon>Streptophyta</taxon>
        <taxon>Embryophyta</taxon>
        <taxon>Tracheophyta</taxon>
        <taxon>Spermatophyta</taxon>
        <taxon>Magnoliopsida</taxon>
        <taxon>eudicotyledons</taxon>
        <taxon>Gunneridae</taxon>
        <taxon>Pentapetalae</taxon>
        <taxon>rosids</taxon>
        <taxon>fabids</taxon>
        <taxon>Malpighiales</taxon>
        <taxon>Euphorbiaceae</taxon>
        <taxon>Crotonoideae</taxon>
        <taxon>Manihoteae</taxon>
        <taxon>Manihot</taxon>
    </lineage>
</organism>
<dbReference type="Proteomes" id="UP000091857">
    <property type="component" value="Chromosome 12"/>
</dbReference>
<dbReference type="EMBL" id="CM004398">
    <property type="protein sequence ID" value="KAG8642121.1"/>
    <property type="molecule type" value="Genomic_DNA"/>
</dbReference>
<accession>A0ACB7GQ82</accession>
<reference evidence="2" key="1">
    <citation type="journal article" date="2016" name="Nat. Biotechnol.">
        <title>Sequencing wild and cultivated cassava and related species reveals extensive interspecific hybridization and genetic diversity.</title>
        <authorList>
            <person name="Bredeson J.V."/>
            <person name="Lyons J.B."/>
            <person name="Prochnik S.E."/>
            <person name="Wu G.A."/>
            <person name="Ha C.M."/>
            <person name="Edsinger-Gonzales E."/>
            <person name="Grimwood J."/>
            <person name="Schmutz J."/>
            <person name="Rabbi I.Y."/>
            <person name="Egesi C."/>
            <person name="Nauluvula P."/>
            <person name="Lebot V."/>
            <person name="Ndunguru J."/>
            <person name="Mkamilo G."/>
            <person name="Bart R.S."/>
            <person name="Setter T.L."/>
            <person name="Gleadow R.M."/>
            <person name="Kulakow P."/>
            <person name="Ferguson M.E."/>
            <person name="Rounsley S."/>
            <person name="Rokhsar D.S."/>
        </authorList>
    </citation>
    <scope>NUCLEOTIDE SEQUENCE [LARGE SCALE GENOMIC DNA]</scope>
    <source>
        <strain evidence="2">cv. AM560-2</strain>
    </source>
</reference>
<sequence>MGSMNMKQRWNKKFCHWLKGFYYDDYNICFYS</sequence>
<evidence type="ECO:0000313" key="2">
    <source>
        <dbReference type="Proteomes" id="UP000091857"/>
    </source>
</evidence>
<keyword evidence="2" id="KW-1185">Reference proteome</keyword>
<name>A0ACB7GQ82_MANES</name>
<evidence type="ECO:0000313" key="1">
    <source>
        <dbReference type="EMBL" id="KAG8642121.1"/>
    </source>
</evidence>